<evidence type="ECO:0000313" key="2">
    <source>
        <dbReference type="EMBL" id="MBD3866630.1"/>
    </source>
</evidence>
<feature type="transmembrane region" description="Helical" evidence="1">
    <location>
        <begin position="82"/>
        <end position="104"/>
    </location>
</feature>
<protein>
    <recommendedName>
        <fullName evidence="4">Zinc-finger domain-containing protein</fullName>
    </recommendedName>
</protein>
<sequence>MTHPVPPSDWDLATGDERDAWLGHIAACPRCRDTWIAGDASRIFALLPDQPAVDEAAEQLALDRLSAGIHRTIRTGRTAGRWYRLAAAAALAAALLAPSAAWLFRDRPAAPVIAASYPLADVEVLFTPGEAQIIDLSVGDTQVVMIFDSRIEL</sequence>
<keyword evidence="1" id="KW-0812">Transmembrane</keyword>
<evidence type="ECO:0008006" key="4">
    <source>
        <dbReference type="Google" id="ProtNLM"/>
    </source>
</evidence>
<evidence type="ECO:0000256" key="1">
    <source>
        <dbReference type="SAM" id="Phobius"/>
    </source>
</evidence>
<dbReference type="AlphaFoldDB" id="A0A8J7C156"/>
<reference evidence="2 3" key="1">
    <citation type="submission" date="2020-08" db="EMBL/GenBank/DDBJ databases">
        <title>Acidobacteriota in marine sediments use diverse sulfur dissimilation pathways.</title>
        <authorList>
            <person name="Wasmund K."/>
        </authorList>
    </citation>
    <scope>NUCLEOTIDE SEQUENCE [LARGE SCALE GENOMIC DNA]</scope>
    <source>
        <strain evidence="2">MAG AM4</strain>
    </source>
</reference>
<organism evidence="2 3">
    <name type="scientific">Candidatus Polarisedimenticola svalbardensis</name>
    <dbReference type="NCBI Taxonomy" id="2886004"/>
    <lineage>
        <taxon>Bacteria</taxon>
        <taxon>Pseudomonadati</taxon>
        <taxon>Acidobacteriota</taxon>
        <taxon>Candidatus Polarisedimenticolia</taxon>
        <taxon>Candidatus Polarisedimenticolales</taxon>
        <taxon>Candidatus Polarisedimenticolaceae</taxon>
        <taxon>Candidatus Polarisedimenticola</taxon>
    </lineage>
</organism>
<dbReference type="EMBL" id="JACXWD010000001">
    <property type="protein sequence ID" value="MBD3866630.1"/>
    <property type="molecule type" value="Genomic_DNA"/>
</dbReference>
<dbReference type="Proteomes" id="UP000648239">
    <property type="component" value="Unassembled WGS sequence"/>
</dbReference>
<accession>A0A8J7C156</accession>
<gene>
    <name evidence="2" type="ORF">IFK94_00750</name>
</gene>
<comment type="caution">
    <text evidence="2">The sequence shown here is derived from an EMBL/GenBank/DDBJ whole genome shotgun (WGS) entry which is preliminary data.</text>
</comment>
<name>A0A8J7C156_9BACT</name>
<proteinExistence type="predicted"/>
<evidence type="ECO:0000313" key="3">
    <source>
        <dbReference type="Proteomes" id="UP000648239"/>
    </source>
</evidence>
<keyword evidence="1" id="KW-0472">Membrane</keyword>
<keyword evidence="1" id="KW-1133">Transmembrane helix</keyword>